<dbReference type="Pfam" id="PF01127">
    <property type="entry name" value="Sdh_cyt"/>
    <property type="match status" value="1"/>
</dbReference>
<dbReference type="EMBL" id="MG787099">
    <property type="protein sequence ID" value="AVK39605.1"/>
    <property type="molecule type" value="Genomic_DNA"/>
</dbReference>
<dbReference type="PANTHER" id="PTHR10978:SF5">
    <property type="entry name" value="SUCCINATE DEHYDROGENASE CYTOCHROME B560 SUBUNIT, MITOCHONDRIAL"/>
    <property type="match status" value="1"/>
</dbReference>
<dbReference type="GO" id="GO:0016020">
    <property type="term" value="C:membrane"/>
    <property type="evidence" value="ECO:0007669"/>
    <property type="project" value="UniProtKB-SubCell"/>
</dbReference>
<dbReference type="InterPro" id="IPR014314">
    <property type="entry name" value="Succ_DH_cytb556"/>
</dbReference>
<dbReference type="AlphaFoldDB" id="A0A343UY48"/>
<sequence>MLMIRIYNRPISPHLTVYSPQLSSLFSIWHRISGVLLTVTIFLSLYSLKLTIWWLSFGSLYFVIENNFIFYIVFFTILTSFCYHLLNGLRHILWDFNLFLTNNSMFFSSFFILSLVFSFQILGLKFFIY</sequence>
<evidence type="ECO:0000256" key="4">
    <source>
        <dbReference type="ARBA" id="ARBA00022723"/>
    </source>
</evidence>
<evidence type="ECO:0000256" key="1">
    <source>
        <dbReference type="ARBA" id="ARBA00004141"/>
    </source>
</evidence>
<evidence type="ECO:0000256" key="5">
    <source>
        <dbReference type="ARBA" id="ARBA00022989"/>
    </source>
</evidence>
<dbReference type="InterPro" id="IPR018495">
    <property type="entry name" value="Succ_DH_cyt_bsu_CS"/>
</dbReference>
<dbReference type="GO" id="GO:0006121">
    <property type="term" value="P:mitochondrial electron transport, succinate to ubiquinone"/>
    <property type="evidence" value="ECO:0007669"/>
    <property type="project" value="TreeGrafter"/>
</dbReference>
<organism evidence="10">
    <name type="scientific">Sirodotia delicatula</name>
    <dbReference type="NCBI Taxonomy" id="386631"/>
    <lineage>
        <taxon>Eukaryota</taxon>
        <taxon>Rhodophyta</taxon>
        <taxon>Florideophyceae</taxon>
        <taxon>Nemaliophycidae</taxon>
        <taxon>Batrachospermales</taxon>
        <taxon>Batrachospermaceae</taxon>
        <taxon>Sirodotia</taxon>
    </lineage>
</organism>
<keyword evidence="4 8" id="KW-0479">Metal-binding</keyword>
<evidence type="ECO:0000256" key="7">
    <source>
        <dbReference type="ARBA" id="ARBA00023136"/>
    </source>
</evidence>
<evidence type="ECO:0000256" key="6">
    <source>
        <dbReference type="ARBA" id="ARBA00023004"/>
    </source>
</evidence>
<keyword evidence="3 9" id="KW-0812">Transmembrane</keyword>
<dbReference type="SUPFAM" id="SSF81343">
    <property type="entry name" value="Fumarate reductase respiratory complex transmembrane subunits"/>
    <property type="match status" value="1"/>
</dbReference>
<keyword evidence="5 9" id="KW-1133">Transmembrane helix</keyword>
<dbReference type="RefSeq" id="YP_009515594.1">
    <property type="nucleotide sequence ID" value="NC_039407.1"/>
</dbReference>
<protein>
    <submittedName>
        <fullName evidence="10">Succinate:cytochrome c oxidoreductase subunit 3</fullName>
    </submittedName>
</protein>
<dbReference type="InterPro" id="IPR034804">
    <property type="entry name" value="SQR/QFR_C/D"/>
</dbReference>
<gene>
    <name evidence="10" type="primary">sdh3</name>
</gene>
<dbReference type="NCBIfam" id="TIGR02970">
    <property type="entry name" value="succ_dehyd_cytB"/>
    <property type="match status" value="1"/>
</dbReference>
<dbReference type="PIRSF" id="PIRSF000178">
    <property type="entry name" value="SDH_cyt_b560"/>
    <property type="match status" value="1"/>
</dbReference>
<evidence type="ECO:0000256" key="9">
    <source>
        <dbReference type="SAM" id="Phobius"/>
    </source>
</evidence>
<feature type="transmembrane region" description="Helical" evidence="9">
    <location>
        <begin position="28"/>
        <end position="48"/>
    </location>
</feature>
<dbReference type="GO" id="GO:0005739">
    <property type="term" value="C:mitochondrion"/>
    <property type="evidence" value="ECO:0007669"/>
    <property type="project" value="GOC"/>
</dbReference>
<keyword evidence="2 8" id="KW-0349">Heme</keyword>
<accession>A0A343UY48</accession>
<comment type="subcellular location">
    <subcellularLocation>
        <location evidence="1">Membrane</location>
        <topology evidence="1">Multi-pass membrane protein</topology>
    </subcellularLocation>
</comment>
<reference evidence="10" key="1">
    <citation type="journal article" date="2018" name="Mitochondrial DNA Part B Resour">
        <title>Complete mitochondrial genomes of six species of the freshwater red algal order Batrachospermales (Rhodophyta).</title>
        <authorList>
            <person name="Paiano M.O."/>
            <person name="Del Cortona A."/>
            <person name="Costa J.F."/>
            <person name="Liu S.-L."/>
            <person name="Verbruggen H."/>
            <person name="De Clerck O."/>
            <person name="Necchi O."/>
        </authorList>
    </citation>
    <scope>NUCLEOTIDE SEQUENCE</scope>
    <source>
        <strain evidence="10">MOP3</strain>
    </source>
</reference>
<dbReference type="Gene3D" id="1.20.1300.10">
    <property type="entry name" value="Fumarate reductase/succinate dehydrogenase, transmembrane subunit"/>
    <property type="match status" value="1"/>
</dbReference>
<dbReference type="GO" id="GO:0009055">
    <property type="term" value="F:electron transfer activity"/>
    <property type="evidence" value="ECO:0007669"/>
    <property type="project" value="InterPro"/>
</dbReference>
<dbReference type="PANTHER" id="PTHR10978">
    <property type="entry name" value="SUCCINATE DEHYDROGENASE CYTOCHROME B560 SUBUNIT"/>
    <property type="match status" value="1"/>
</dbReference>
<keyword evidence="6 8" id="KW-0408">Iron</keyword>
<reference evidence="10" key="2">
    <citation type="submission" date="2018-01" db="EMBL/GenBank/DDBJ databases">
        <authorList>
            <person name="Gaut B.S."/>
            <person name="Morton B.R."/>
            <person name="Clegg M.T."/>
            <person name="Duvall M.R."/>
        </authorList>
    </citation>
    <scope>NUCLEOTIDE SEQUENCE</scope>
    <source>
        <strain evidence="10">MOP3</strain>
    </source>
</reference>
<feature type="transmembrane region" description="Helical" evidence="9">
    <location>
        <begin position="106"/>
        <end position="128"/>
    </location>
</feature>
<keyword evidence="7 9" id="KW-0472">Membrane</keyword>
<feature type="transmembrane region" description="Helical" evidence="9">
    <location>
        <begin position="68"/>
        <end position="86"/>
    </location>
</feature>
<dbReference type="PROSITE" id="PS01000">
    <property type="entry name" value="SDH_CYT_1"/>
    <property type="match status" value="1"/>
</dbReference>
<evidence type="ECO:0000313" key="10">
    <source>
        <dbReference type="EMBL" id="AVK39605.1"/>
    </source>
</evidence>
<feature type="binding site" description="axial binding residue" evidence="8">
    <location>
        <position position="84"/>
    </location>
    <ligand>
        <name>heme</name>
        <dbReference type="ChEBI" id="CHEBI:30413"/>
        <note>ligand shared with second transmembrane subunit</note>
    </ligand>
    <ligandPart>
        <name>Fe</name>
        <dbReference type="ChEBI" id="CHEBI:18248"/>
    </ligandPart>
</feature>
<dbReference type="GeneID" id="38089464"/>
<geneLocation type="mitochondrion" evidence="10"/>
<name>A0A343UY48_9FLOR</name>
<evidence type="ECO:0000256" key="2">
    <source>
        <dbReference type="ARBA" id="ARBA00022617"/>
    </source>
</evidence>
<dbReference type="GO" id="GO:0046872">
    <property type="term" value="F:metal ion binding"/>
    <property type="evidence" value="ECO:0007669"/>
    <property type="project" value="UniProtKB-KW"/>
</dbReference>
<keyword evidence="10" id="KW-0496">Mitochondrion</keyword>
<comment type="cofactor">
    <cofactor evidence="8">
        <name>heme</name>
        <dbReference type="ChEBI" id="CHEBI:30413"/>
    </cofactor>
    <text evidence="8">The heme is bound between the two transmembrane subunits.</text>
</comment>
<proteinExistence type="predicted"/>
<dbReference type="GO" id="GO:0006099">
    <property type="term" value="P:tricarboxylic acid cycle"/>
    <property type="evidence" value="ECO:0007669"/>
    <property type="project" value="InterPro"/>
</dbReference>
<evidence type="ECO:0000256" key="3">
    <source>
        <dbReference type="ARBA" id="ARBA00022692"/>
    </source>
</evidence>
<evidence type="ECO:0000256" key="8">
    <source>
        <dbReference type="PIRSR" id="PIRSR000178-1"/>
    </source>
</evidence>
<dbReference type="CDD" id="cd03499">
    <property type="entry name" value="SQR_TypeC_SdhC"/>
    <property type="match status" value="1"/>
</dbReference>
<dbReference type="InterPro" id="IPR000701">
    <property type="entry name" value="SuccDH_FuR_B_TM-su"/>
</dbReference>